<name>A0A0A2HJ11_CLOBO</name>
<gene>
    <name evidence="4" type="ORF">EXM69_08055</name>
    <name evidence="5" type="ORF">JQS73_05210</name>
</gene>
<dbReference type="CDD" id="cd04301">
    <property type="entry name" value="NAT_SF"/>
    <property type="match status" value="1"/>
</dbReference>
<proteinExistence type="predicted"/>
<dbReference type="PANTHER" id="PTHR42919:SF8">
    <property type="entry name" value="N-ALPHA-ACETYLTRANSFERASE 50"/>
    <property type="match status" value="1"/>
</dbReference>
<evidence type="ECO:0000256" key="1">
    <source>
        <dbReference type="ARBA" id="ARBA00022679"/>
    </source>
</evidence>
<dbReference type="EMBL" id="CP069280">
    <property type="protein sequence ID" value="QRI54505.1"/>
    <property type="molecule type" value="Genomic_DNA"/>
</dbReference>
<dbReference type="InterPro" id="IPR051556">
    <property type="entry name" value="N-term/lysine_N-AcTrnsfr"/>
</dbReference>
<dbReference type="PANTHER" id="PTHR42919">
    <property type="entry name" value="N-ALPHA-ACETYLTRANSFERASE"/>
    <property type="match status" value="1"/>
</dbReference>
<keyword evidence="1 4" id="KW-0808">Transferase</keyword>
<dbReference type="InterPro" id="IPR000182">
    <property type="entry name" value="GNAT_dom"/>
</dbReference>
<evidence type="ECO:0000313" key="4">
    <source>
        <dbReference type="EMBL" id="NEZ91900.1"/>
    </source>
</evidence>
<accession>A0A0A2HJ11</accession>
<evidence type="ECO:0000313" key="7">
    <source>
        <dbReference type="Proteomes" id="UP000663464"/>
    </source>
</evidence>
<dbReference type="Proteomes" id="UP000663464">
    <property type="component" value="Chromosome"/>
</dbReference>
<evidence type="ECO:0000256" key="2">
    <source>
        <dbReference type="ARBA" id="ARBA00023315"/>
    </source>
</evidence>
<reference evidence="5" key="3">
    <citation type="submission" date="2021-02" db="EMBL/GenBank/DDBJ databases">
        <authorList>
            <person name="Dover N."/>
            <person name="Barash J.R."/>
            <person name="Bell J.M."/>
            <person name="Sylvester M.D."/>
            <person name="Arnon S."/>
        </authorList>
    </citation>
    <scope>NUCLEOTIDE SEQUENCE</scope>
    <source>
        <strain evidence="5">IBCA10-7060</strain>
    </source>
</reference>
<dbReference type="InterPro" id="IPR016181">
    <property type="entry name" value="Acyl_CoA_acyltransferase"/>
</dbReference>
<dbReference type="PROSITE" id="PS51186">
    <property type="entry name" value="GNAT"/>
    <property type="match status" value="1"/>
</dbReference>
<organism evidence="4 6">
    <name type="scientific">Clostridium botulinum</name>
    <dbReference type="NCBI Taxonomy" id="1491"/>
    <lineage>
        <taxon>Bacteria</taxon>
        <taxon>Bacillati</taxon>
        <taxon>Bacillota</taxon>
        <taxon>Clostridia</taxon>
        <taxon>Eubacteriales</taxon>
        <taxon>Clostridiaceae</taxon>
        <taxon>Clostridium</taxon>
    </lineage>
</organism>
<dbReference type="SUPFAM" id="SSF55729">
    <property type="entry name" value="Acyl-CoA N-acyltransferases (Nat)"/>
    <property type="match status" value="1"/>
</dbReference>
<evidence type="ECO:0000313" key="5">
    <source>
        <dbReference type="EMBL" id="QRI54505.1"/>
    </source>
</evidence>
<feature type="domain" description="N-acetyltransferase" evidence="3">
    <location>
        <begin position="1"/>
        <end position="142"/>
    </location>
</feature>
<dbReference type="AlphaFoldDB" id="A0A0A2HJ11"/>
<dbReference type="Gene3D" id="3.40.630.30">
    <property type="match status" value="1"/>
</dbReference>
<dbReference type="GO" id="GO:0016747">
    <property type="term" value="F:acyltransferase activity, transferring groups other than amino-acyl groups"/>
    <property type="evidence" value="ECO:0007669"/>
    <property type="project" value="InterPro"/>
</dbReference>
<dbReference type="EMBL" id="SGKC01000012">
    <property type="protein sequence ID" value="NEZ91900.1"/>
    <property type="molecule type" value="Genomic_DNA"/>
</dbReference>
<protein>
    <submittedName>
        <fullName evidence="4">GNAT family N-acetyltransferase</fullName>
    </submittedName>
</protein>
<dbReference type="Proteomes" id="UP000473887">
    <property type="component" value="Unassembled WGS sequence"/>
</dbReference>
<reference evidence="5 7" key="1">
    <citation type="journal article" date="2014" name="J. Infect. Dis.">
        <title>Molecular characterization of a novel botulinum neurotoxin type H gene.</title>
        <authorList>
            <person name="Dover N."/>
            <person name="Barash J.R."/>
            <person name="Hill K.K."/>
            <person name="Xie G."/>
            <person name="Arnon S.S."/>
        </authorList>
    </citation>
    <scope>NUCLEOTIDE SEQUENCE [LARGE SCALE GENOMIC DNA]</scope>
    <source>
        <strain evidence="5 7">IBCA10-7060</strain>
    </source>
</reference>
<keyword evidence="2" id="KW-0012">Acyltransferase</keyword>
<dbReference type="RefSeq" id="WP_003360890.1">
    <property type="nucleotide sequence ID" value="NZ_CP031097.1"/>
</dbReference>
<evidence type="ECO:0000313" key="6">
    <source>
        <dbReference type="Proteomes" id="UP000473887"/>
    </source>
</evidence>
<sequence>MNNYIIRESSSEEEADLIVDRIVEYNLSKVPGKQEVPLLCINRVIEDTNGEIIAGILSKMYCWNCIYIDVLWIKEQYRKDGLGTKLLKEVEKIAKEKDCHLIHLDTFDFQAKDFYIKHGYEIFGILDQCPENHKRYFMKKNI</sequence>
<dbReference type="Pfam" id="PF00583">
    <property type="entry name" value="Acetyltransf_1"/>
    <property type="match status" value="1"/>
</dbReference>
<reference evidence="4 6" key="2">
    <citation type="submission" date="2019-02" db="EMBL/GenBank/DDBJ databases">
        <title>Genome sequencing of Clostridium botulinum clinical isolates.</title>
        <authorList>
            <person name="Brunt J."/>
            <person name="Van Vliet A.H.M."/>
            <person name="Stringer S.C."/>
            <person name="Grant K.A."/>
            <person name="Carter A.C."/>
            <person name="Peck M.W."/>
        </authorList>
    </citation>
    <scope>NUCLEOTIDE SEQUENCE [LARGE SCALE GENOMIC DNA]</scope>
    <source>
        <strain evidence="4 6">H142660711</strain>
    </source>
</reference>
<evidence type="ECO:0000259" key="3">
    <source>
        <dbReference type="PROSITE" id="PS51186"/>
    </source>
</evidence>